<dbReference type="Proteomes" id="UP000692954">
    <property type="component" value="Unassembled WGS sequence"/>
</dbReference>
<dbReference type="EMBL" id="CAJJDN010000190">
    <property type="protein sequence ID" value="CAD8128539.1"/>
    <property type="molecule type" value="Genomic_DNA"/>
</dbReference>
<evidence type="ECO:0000313" key="1">
    <source>
        <dbReference type="EMBL" id="CAD8128539.1"/>
    </source>
</evidence>
<sequence>MGQEFQNMQNIKRQKSIFDQTFSQRATTTAESRRICKMPTQIIDFKKQFETYLSGQTTCVDIIKYNNSLPTKKCRNSLITKRKTLYVANTMTQQEPIIDYNDIKEFIVDHDQNYTEIKKTLNTQASLPERKSSKQGLRTYIKSDYQENKRLNHLNLIAEDYRSRIRNNNLVSSPDHLIYKNKIKARTKNMALIRPKLDSANIQFRIKQLKIENGMKQTLVDVYQKLFRATSDHFLDALNLNCNVKTSELHKMGDLDFYDLNGNKNFIMSERQTKKPLQLNGNLKQLKHNKNCPTNQDNDCVLDESIISETEAKLNICYGLSKDFQKKMMNRNENPNKIVNIISKIDQIRDNIYQVNKNKLYCD</sequence>
<protein>
    <submittedName>
        <fullName evidence="1">Uncharacterized protein</fullName>
    </submittedName>
</protein>
<organism evidence="1 2">
    <name type="scientific">Paramecium sonneborni</name>
    <dbReference type="NCBI Taxonomy" id="65129"/>
    <lineage>
        <taxon>Eukaryota</taxon>
        <taxon>Sar</taxon>
        <taxon>Alveolata</taxon>
        <taxon>Ciliophora</taxon>
        <taxon>Intramacronucleata</taxon>
        <taxon>Oligohymenophorea</taxon>
        <taxon>Peniculida</taxon>
        <taxon>Parameciidae</taxon>
        <taxon>Paramecium</taxon>
    </lineage>
</organism>
<comment type="caution">
    <text evidence="1">The sequence shown here is derived from an EMBL/GenBank/DDBJ whole genome shotgun (WGS) entry which is preliminary data.</text>
</comment>
<dbReference type="OrthoDB" id="289796at2759"/>
<keyword evidence="2" id="KW-1185">Reference proteome</keyword>
<gene>
    <name evidence="1" type="ORF">PSON_ATCC_30995.1.T1900041</name>
</gene>
<name>A0A8S1RNI3_9CILI</name>
<proteinExistence type="predicted"/>
<accession>A0A8S1RNI3</accession>
<reference evidence="1" key="1">
    <citation type="submission" date="2021-01" db="EMBL/GenBank/DDBJ databases">
        <authorList>
            <consortium name="Genoscope - CEA"/>
            <person name="William W."/>
        </authorList>
    </citation>
    <scope>NUCLEOTIDE SEQUENCE</scope>
</reference>
<evidence type="ECO:0000313" key="2">
    <source>
        <dbReference type="Proteomes" id="UP000692954"/>
    </source>
</evidence>
<dbReference type="AlphaFoldDB" id="A0A8S1RNI3"/>